<dbReference type="GO" id="GO:0004519">
    <property type="term" value="F:endonuclease activity"/>
    <property type="evidence" value="ECO:0007669"/>
    <property type="project" value="UniProtKB-KW"/>
</dbReference>
<name>A0A2P5C3S1_PARAD</name>
<comment type="caution">
    <text evidence="1">The sequence shown here is derived from an EMBL/GenBank/DDBJ whole genome shotgun (WGS) entry which is preliminary data.</text>
</comment>
<sequence length="183" mass="20220">MVVDGFEDGLGSITKKARECSVDFSIFRLQMSLLWQFLVVKTAKPNECPLLECAGFGEPLPFVTGHSFSKGRIDASVQSTDGNWWRFTGFYGNPKPHVRHCSWDLLKCLKTLNSLPWLCVGDYNEILSLSGKKAGVDRLGSAMVNFHCALSDTGLSDLGFSGPSFTWVNRRENCGLGKIGEFT</sequence>
<evidence type="ECO:0000313" key="2">
    <source>
        <dbReference type="Proteomes" id="UP000237105"/>
    </source>
</evidence>
<keyword evidence="1" id="KW-0269">Exonuclease</keyword>
<dbReference type="Proteomes" id="UP000237105">
    <property type="component" value="Unassembled WGS sequence"/>
</dbReference>
<dbReference type="GO" id="GO:0004527">
    <property type="term" value="F:exonuclease activity"/>
    <property type="evidence" value="ECO:0007669"/>
    <property type="project" value="UniProtKB-KW"/>
</dbReference>
<reference evidence="2" key="1">
    <citation type="submission" date="2016-06" db="EMBL/GenBank/DDBJ databases">
        <title>Parallel loss of symbiosis genes in relatives of nitrogen-fixing non-legume Parasponia.</title>
        <authorList>
            <person name="Van Velzen R."/>
            <person name="Holmer R."/>
            <person name="Bu F."/>
            <person name="Rutten L."/>
            <person name="Van Zeijl A."/>
            <person name="Liu W."/>
            <person name="Santuari L."/>
            <person name="Cao Q."/>
            <person name="Sharma T."/>
            <person name="Shen D."/>
            <person name="Roswanjaya Y."/>
            <person name="Wardhani T."/>
            <person name="Kalhor M.S."/>
            <person name="Jansen J."/>
            <person name="Van den Hoogen J."/>
            <person name="Gungor B."/>
            <person name="Hartog M."/>
            <person name="Hontelez J."/>
            <person name="Verver J."/>
            <person name="Yang W.-C."/>
            <person name="Schijlen E."/>
            <person name="Repin R."/>
            <person name="Schilthuizen M."/>
            <person name="Schranz E."/>
            <person name="Heidstra R."/>
            <person name="Miyata K."/>
            <person name="Fedorova E."/>
            <person name="Kohlen W."/>
            <person name="Bisseling T."/>
            <person name="Smit S."/>
            <person name="Geurts R."/>
        </authorList>
    </citation>
    <scope>NUCLEOTIDE SEQUENCE [LARGE SCALE GENOMIC DNA]</scope>
    <source>
        <strain evidence="2">cv. WU1-14</strain>
    </source>
</reference>
<accession>A0A2P5C3S1</accession>
<protein>
    <submittedName>
        <fullName evidence="1">Endonuclease/exonuclease/phosphatase</fullName>
    </submittedName>
</protein>
<gene>
    <name evidence="1" type="ORF">PanWU01x14_186920</name>
</gene>
<proteinExistence type="predicted"/>
<dbReference type="AlphaFoldDB" id="A0A2P5C3S1"/>
<dbReference type="EMBL" id="JXTB01000181">
    <property type="protein sequence ID" value="PON55624.1"/>
    <property type="molecule type" value="Genomic_DNA"/>
</dbReference>
<organism evidence="1 2">
    <name type="scientific">Parasponia andersonii</name>
    <name type="common">Sponia andersonii</name>
    <dbReference type="NCBI Taxonomy" id="3476"/>
    <lineage>
        <taxon>Eukaryota</taxon>
        <taxon>Viridiplantae</taxon>
        <taxon>Streptophyta</taxon>
        <taxon>Embryophyta</taxon>
        <taxon>Tracheophyta</taxon>
        <taxon>Spermatophyta</taxon>
        <taxon>Magnoliopsida</taxon>
        <taxon>eudicotyledons</taxon>
        <taxon>Gunneridae</taxon>
        <taxon>Pentapetalae</taxon>
        <taxon>rosids</taxon>
        <taxon>fabids</taxon>
        <taxon>Rosales</taxon>
        <taxon>Cannabaceae</taxon>
        <taxon>Parasponia</taxon>
    </lineage>
</organism>
<evidence type="ECO:0000313" key="1">
    <source>
        <dbReference type="EMBL" id="PON55624.1"/>
    </source>
</evidence>
<keyword evidence="1" id="KW-0540">Nuclease</keyword>
<dbReference type="SUPFAM" id="SSF56219">
    <property type="entry name" value="DNase I-like"/>
    <property type="match status" value="1"/>
</dbReference>
<keyword evidence="2" id="KW-1185">Reference proteome</keyword>
<dbReference type="Gene3D" id="3.60.10.10">
    <property type="entry name" value="Endonuclease/exonuclease/phosphatase"/>
    <property type="match status" value="1"/>
</dbReference>
<dbReference type="InterPro" id="IPR036691">
    <property type="entry name" value="Endo/exonu/phosph_ase_sf"/>
</dbReference>
<dbReference type="OrthoDB" id="1194645at2759"/>
<keyword evidence="1" id="KW-0255">Endonuclease</keyword>
<keyword evidence="1" id="KW-0378">Hydrolase</keyword>